<keyword evidence="5" id="KW-0812">Transmembrane</keyword>
<dbReference type="PANTHER" id="PTHR45586:SF14">
    <property type="entry name" value="TETRATRICOPEPTIDE TPR_2 REPEAT PROTEIN"/>
    <property type="match status" value="1"/>
</dbReference>
<evidence type="ECO:0000256" key="4">
    <source>
        <dbReference type="SAM" id="MobiDB-lite"/>
    </source>
</evidence>
<proteinExistence type="predicted"/>
<evidence type="ECO:0000256" key="2">
    <source>
        <dbReference type="ARBA" id="ARBA00022803"/>
    </source>
</evidence>
<accession>A0A9D7LN64</accession>
<name>A0A9D7LN64_9RHOO</name>
<evidence type="ECO:0000256" key="3">
    <source>
        <dbReference type="PROSITE-ProRule" id="PRU00339"/>
    </source>
</evidence>
<feature type="transmembrane region" description="Helical" evidence="5">
    <location>
        <begin position="118"/>
        <end position="138"/>
    </location>
</feature>
<feature type="region of interest" description="Disordered" evidence="4">
    <location>
        <begin position="153"/>
        <end position="237"/>
    </location>
</feature>
<keyword evidence="2 3" id="KW-0802">TPR repeat</keyword>
<sequence length="422" mass="44297">MDALKRAEASKEAAARVAGQDATPRSAADGLSLEPLLVAAPGGSSLPELAAHIDALDADLAATALPPPARRPPPASPQPGLSTPNPASNRPESEKINLAAARNAFAAKQPQRPSRLRMLLALGLIGVALVGIGAYVWYQIHLISGTSLTPPTHTPAPAAQHPTAPSPVPAALPALPLDPSATAAKSAPISPSTATAPVAASRPAFSSRAETTEAMAASGRGNKAPQIRLTRSQPEPDANVEAGYASLQGNHLDSARHEYERALKTDPNNVDTLLALAAIAQRQGRSADADRFRQRAIDADPRDPAAQAAILGSSANGDQLANESRLKSLLAAQPESGPLNFALGNLYSRQSRWSEAQQVYFNAVAADADNPDYLFNLAVSLDHLRQPKLAAQHYRLALDASQRRPAAFDRERARLRVAELQP</sequence>
<evidence type="ECO:0000256" key="1">
    <source>
        <dbReference type="ARBA" id="ARBA00022737"/>
    </source>
</evidence>
<dbReference type="AlphaFoldDB" id="A0A9D7LN64"/>
<evidence type="ECO:0000313" key="6">
    <source>
        <dbReference type="EMBL" id="MBK8889394.1"/>
    </source>
</evidence>
<keyword evidence="5" id="KW-0472">Membrane</keyword>
<dbReference type="InterPro" id="IPR051012">
    <property type="entry name" value="CellSynth/LPSAsmb/PSIAsmb"/>
</dbReference>
<dbReference type="Pfam" id="PF14559">
    <property type="entry name" value="TPR_19"/>
    <property type="match status" value="1"/>
</dbReference>
<keyword evidence="1" id="KW-0677">Repeat</keyword>
<dbReference type="SUPFAM" id="SSF48452">
    <property type="entry name" value="TPR-like"/>
    <property type="match status" value="1"/>
</dbReference>
<dbReference type="InterPro" id="IPR011990">
    <property type="entry name" value="TPR-like_helical_dom_sf"/>
</dbReference>
<dbReference type="Proteomes" id="UP000808146">
    <property type="component" value="Unassembled WGS sequence"/>
</dbReference>
<evidence type="ECO:0000256" key="5">
    <source>
        <dbReference type="SAM" id="Phobius"/>
    </source>
</evidence>
<protein>
    <submittedName>
        <fullName evidence="6">Tetratricopeptide repeat protein</fullName>
    </submittedName>
</protein>
<comment type="caution">
    <text evidence="6">The sequence shown here is derived from an EMBL/GenBank/DDBJ whole genome shotgun (WGS) entry which is preliminary data.</text>
</comment>
<feature type="compositionally biased region" description="Pro residues" evidence="4">
    <location>
        <begin position="65"/>
        <end position="77"/>
    </location>
</feature>
<gene>
    <name evidence="6" type="ORF">IPN75_02885</name>
</gene>
<evidence type="ECO:0000313" key="7">
    <source>
        <dbReference type="Proteomes" id="UP000808146"/>
    </source>
</evidence>
<organism evidence="6 7">
    <name type="scientific">Candidatus Dechloromonas phosphorivorans</name>
    <dbReference type="NCBI Taxonomy" id="2899244"/>
    <lineage>
        <taxon>Bacteria</taxon>
        <taxon>Pseudomonadati</taxon>
        <taxon>Pseudomonadota</taxon>
        <taxon>Betaproteobacteria</taxon>
        <taxon>Rhodocyclales</taxon>
        <taxon>Azonexaceae</taxon>
        <taxon>Dechloromonas</taxon>
    </lineage>
</organism>
<dbReference type="EMBL" id="JADKBR010000001">
    <property type="protein sequence ID" value="MBK8889394.1"/>
    <property type="molecule type" value="Genomic_DNA"/>
</dbReference>
<feature type="compositionally biased region" description="Low complexity" evidence="4">
    <location>
        <begin position="153"/>
        <end position="163"/>
    </location>
</feature>
<reference evidence="6" key="1">
    <citation type="submission" date="2020-10" db="EMBL/GenBank/DDBJ databases">
        <title>Connecting structure to function with the recovery of over 1000 high-quality activated sludge metagenome-assembled genomes encoding full-length rRNA genes using long-read sequencing.</title>
        <authorList>
            <person name="Singleton C.M."/>
            <person name="Petriglieri F."/>
            <person name="Kristensen J.M."/>
            <person name="Kirkegaard R.H."/>
            <person name="Michaelsen T.Y."/>
            <person name="Andersen M.H."/>
            <person name="Karst S.M."/>
            <person name="Dueholm M.S."/>
            <person name="Nielsen P.H."/>
            <person name="Albertsen M."/>
        </authorList>
    </citation>
    <scope>NUCLEOTIDE SEQUENCE</scope>
    <source>
        <strain evidence="6">OdNE_18-Q3-R46-58_BAT3C.305</strain>
    </source>
</reference>
<dbReference type="InterPro" id="IPR019734">
    <property type="entry name" value="TPR_rpt"/>
</dbReference>
<keyword evidence="5" id="KW-1133">Transmembrane helix</keyword>
<dbReference type="PROSITE" id="PS50005">
    <property type="entry name" value="TPR"/>
    <property type="match status" value="1"/>
</dbReference>
<dbReference type="SMART" id="SM00028">
    <property type="entry name" value="TPR"/>
    <property type="match status" value="4"/>
</dbReference>
<feature type="region of interest" description="Disordered" evidence="4">
    <location>
        <begin position="64"/>
        <end position="91"/>
    </location>
</feature>
<feature type="compositionally biased region" description="Basic and acidic residues" evidence="4">
    <location>
        <begin position="1"/>
        <end position="14"/>
    </location>
</feature>
<dbReference type="Gene3D" id="1.25.40.10">
    <property type="entry name" value="Tetratricopeptide repeat domain"/>
    <property type="match status" value="2"/>
</dbReference>
<dbReference type="PANTHER" id="PTHR45586">
    <property type="entry name" value="TPR REPEAT-CONTAINING PROTEIN PA4667"/>
    <property type="match status" value="1"/>
</dbReference>
<dbReference type="Pfam" id="PF13432">
    <property type="entry name" value="TPR_16"/>
    <property type="match status" value="1"/>
</dbReference>
<feature type="repeat" description="TPR" evidence="3">
    <location>
        <begin position="236"/>
        <end position="269"/>
    </location>
</feature>
<feature type="region of interest" description="Disordered" evidence="4">
    <location>
        <begin position="1"/>
        <end position="32"/>
    </location>
</feature>
<feature type="compositionally biased region" description="Low complexity" evidence="4">
    <location>
        <begin position="171"/>
        <end position="204"/>
    </location>
</feature>